<dbReference type="AlphaFoldDB" id="A0AAV8XTW5"/>
<dbReference type="Pfam" id="PF03184">
    <property type="entry name" value="DDE_1"/>
    <property type="match status" value="1"/>
</dbReference>
<dbReference type="EMBL" id="JANEYF010002804">
    <property type="protein sequence ID" value="KAJ8942104.1"/>
    <property type="molecule type" value="Genomic_DNA"/>
</dbReference>
<dbReference type="GO" id="GO:0003676">
    <property type="term" value="F:nucleic acid binding"/>
    <property type="evidence" value="ECO:0007669"/>
    <property type="project" value="InterPro"/>
</dbReference>
<keyword evidence="3" id="KW-1185">Reference proteome</keyword>
<evidence type="ECO:0000313" key="2">
    <source>
        <dbReference type="EMBL" id="KAJ8942104.1"/>
    </source>
</evidence>
<accession>A0AAV8XTW5</accession>
<evidence type="ECO:0000313" key="3">
    <source>
        <dbReference type="Proteomes" id="UP001162156"/>
    </source>
</evidence>
<proteinExistence type="predicted"/>
<dbReference type="InterPro" id="IPR004875">
    <property type="entry name" value="DDE_SF_endonuclease_dom"/>
</dbReference>
<sequence length="68" mass="7756">MCKTELLIVNGHNSRLTIPHIELACANNIKLFYLPAHTSHVLQLLDVGVFKSEKNAWRNVLTHYRDTG</sequence>
<gene>
    <name evidence="2" type="ORF">NQ314_010151</name>
</gene>
<reference evidence="2" key="1">
    <citation type="journal article" date="2023" name="Insect Mol. Biol.">
        <title>Genome sequencing provides insights into the evolution of gene families encoding plant cell wall-degrading enzymes in longhorned beetles.</title>
        <authorList>
            <person name="Shin N.R."/>
            <person name="Okamura Y."/>
            <person name="Kirsch R."/>
            <person name="Pauchet Y."/>
        </authorList>
    </citation>
    <scope>NUCLEOTIDE SEQUENCE</scope>
    <source>
        <strain evidence="2">RBIC_L_NR</strain>
    </source>
</reference>
<protein>
    <recommendedName>
        <fullName evidence="1">DDE-1 domain-containing protein</fullName>
    </recommendedName>
</protein>
<organism evidence="2 3">
    <name type="scientific">Rhamnusium bicolor</name>
    <dbReference type="NCBI Taxonomy" id="1586634"/>
    <lineage>
        <taxon>Eukaryota</taxon>
        <taxon>Metazoa</taxon>
        <taxon>Ecdysozoa</taxon>
        <taxon>Arthropoda</taxon>
        <taxon>Hexapoda</taxon>
        <taxon>Insecta</taxon>
        <taxon>Pterygota</taxon>
        <taxon>Neoptera</taxon>
        <taxon>Endopterygota</taxon>
        <taxon>Coleoptera</taxon>
        <taxon>Polyphaga</taxon>
        <taxon>Cucujiformia</taxon>
        <taxon>Chrysomeloidea</taxon>
        <taxon>Cerambycidae</taxon>
        <taxon>Lepturinae</taxon>
        <taxon>Rhagiini</taxon>
        <taxon>Rhamnusium</taxon>
    </lineage>
</organism>
<feature type="domain" description="DDE-1" evidence="1">
    <location>
        <begin position="5"/>
        <end position="63"/>
    </location>
</feature>
<name>A0AAV8XTW5_9CUCU</name>
<dbReference type="Proteomes" id="UP001162156">
    <property type="component" value="Unassembled WGS sequence"/>
</dbReference>
<comment type="caution">
    <text evidence="2">The sequence shown here is derived from an EMBL/GenBank/DDBJ whole genome shotgun (WGS) entry which is preliminary data.</text>
</comment>
<evidence type="ECO:0000259" key="1">
    <source>
        <dbReference type="Pfam" id="PF03184"/>
    </source>
</evidence>